<keyword evidence="3" id="KW-0413">Isomerase</keyword>
<dbReference type="AlphaFoldDB" id="A0A929WWT7"/>
<feature type="region of interest" description="Disordered" evidence="1">
    <location>
        <begin position="1"/>
        <end position="30"/>
    </location>
</feature>
<evidence type="ECO:0000256" key="2">
    <source>
        <dbReference type="SAM" id="Phobius"/>
    </source>
</evidence>
<keyword evidence="2" id="KW-0472">Membrane</keyword>
<dbReference type="Proteomes" id="UP000759246">
    <property type="component" value="Unassembled WGS sequence"/>
</dbReference>
<dbReference type="EMBL" id="JABZGF010000328">
    <property type="protein sequence ID" value="MBF0967136.1"/>
    <property type="molecule type" value="Genomic_DNA"/>
</dbReference>
<evidence type="ECO:0000313" key="4">
    <source>
        <dbReference type="Proteomes" id="UP000759246"/>
    </source>
</evidence>
<feature type="non-terminal residue" evidence="3">
    <location>
        <position position="185"/>
    </location>
</feature>
<evidence type="ECO:0000313" key="3">
    <source>
        <dbReference type="EMBL" id="MBF0967136.1"/>
    </source>
</evidence>
<feature type="compositionally biased region" description="Polar residues" evidence="1">
    <location>
        <begin position="1"/>
        <end position="10"/>
    </location>
</feature>
<proteinExistence type="predicted"/>
<feature type="transmembrane region" description="Helical" evidence="2">
    <location>
        <begin position="38"/>
        <end position="60"/>
    </location>
</feature>
<feature type="compositionally biased region" description="Basic residues" evidence="1">
    <location>
        <begin position="14"/>
        <end position="24"/>
    </location>
</feature>
<protein>
    <submittedName>
        <fullName evidence="3">Peptidylprolyl isomerase</fullName>
    </submittedName>
</protein>
<reference evidence="3" key="1">
    <citation type="submission" date="2020-04" db="EMBL/GenBank/DDBJ databases">
        <title>Deep metagenomics examines the oral microbiome during advanced dental caries in children, revealing novel taxa and co-occurrences with host molecules.</title>
        <authorList>
            <person name="Baker J.L."/>
            <person name="Morton J.T."/>
            <person name="Dinis M."/>
            <person name="Alvarez R."/>
            <person name="Tran N.C."/>
            <person name="Knight R."/>
            <person name="Edlund A."/>
        </authorList>
    </citation>
    <scope>NUCLEOTIDE SEQUENCE</scope>
    <source>
        <strain evidence="3">JCVI_30_bin.13</strain>
    </source>
</reference>
<keyword evidence="2" id="KW-0812">Transmembrane</keyword>
<comment type="caution">
    <text evidence="3">The sequence shown here is derived from an EMBL/GenBank/DDBJ whole genome shotgun (WGS) entry which is preliminary data.</text>
</comment>
<name>A0A929WWT7_9ACTO</name>
<dbReference type="GO" id="GO:0016853">
    <property type="term" value="F:isomerase activity"/>
    <property type="evidence" value="ECO:0007669"/>
    <property type="project" value="UniProtKB-KW"/>
</dbReference>
<sequence>MSPAAQTPDSVSPRRSKGSSRRAAARGGRSRGASRASLLGRLVIALVLIAAGVGVAWWAVQSTDRSQVEVPAETSAQSTTLPLFERVSVSGRVGATPTIEIKAPLEVDGTKATTIVDGSGRDITEGSPVLVAITAFDGASGQTLSESGRPQLSLGIVGTDAIGDELTRMVVGKREGSRLVAFRTI</sequence>
<gene>
    <name evidence="3" type="ORF">HXK09_08315</name>
</gene>
<organism evidence="3 4">
    <name type="scientific">Actinomyces bouchesdurhonensis</name>
    <dbReference type="NCBI Taxonomy" id="1852361"/>
    <lineage>
        <taxon>Bacteria</taxon>
        <taxon>Bacillati</taxon>
        <taxon>Actinomycetota</taxon>
        <taxon>Actinomycetes</taxon>
        <taxon>Actinomycetales</taxon>
        <taxon>Actinomycetaceae</taxon>
        <taxon>Actinomyces</taxon>
    </lineage>
</organism>
<accession>A0A929WWT7</accession>
<evidence type="ECO:0000256" key="1">
    <source>
        <dbReference type="SAM" id="MobiDB-lite"/>
    </source>
</evidence>
<keyword evidence="2" id="KW-1133">Transmembrane helix</keyword>